<evidence type="ECO:0000256" key="11">
    <source>
        <dbReference type="ARBA" id="ARBA00023237"/>
    </source>
</evidence>
<evidence type="ECO:0000256" key="3">
    <source>
        <dbReference type="ARBA" id="ARBA00022452"/>
    </source>
</evidence>
<keyword evidence="8" id="KW-0406">Ion transport</keyword>
<comment type="subcellular location">
    <subcellularLocation>
        <location evidence="1 12">Cell outer membrane</location>
        <topology evidence="1 12">Multi-pass membrane protein</topology>
    </subcellularLocation>
</comment>
<dbReference type="InterPro" id="IPR037066">
    <property type="entry name" value="Plug_dom_sf"/>
</dbReference>
<dbReference type="PANTHER" id="PTHR32552">
    <property type="entry name" value="FERRICHROME IRON RECEPTOR-RELATED"/>
    <property type="match status" value="1"/>
</dbReference>
<evidence type="ECO:0000256" key="10">
    <source>
        <dbReference type="ARBA" id="ARBA00023136"/>
    </source>
</evidence>
<dbReference type="Pfam" id="PF07715">
    <property type="entry name" value="Plug"/>
    <property type="match status" value="1"/>
</dbReference>
<dbReference type="AlphaFoldDB" id="D1Q0T5"/>
<keyword evidence="4" id="KW-0410">Iron transport</keyword>
<sequence>MKKLLWTSSLALAVVGAVPTHAAQQDNDSIKLAELQEVIVKGVRAQRNAPFAVANINKKQLSDFSKTGQELPFLLAQTPGILAWSENGLATGTTYMRIRGAAGSRINVTLDGVALNSPEDQTVFWANMNSYAALLGSVQVQRGIGTSTNGDGAFGGSISLAMAAPSETPSLEVTGSYGSYNTYNAGAKFSTGLLGNHWIIDAAYHHTGTDGYLHGTSGNSGSYYGGLTWLDDNLTLSFKSVGNYEHTGQAWSGVTAGNNDYSMNSYDGIKTYKDMYNAGLGKYNILYEGFDPDWKGGWTINRYKMDDGTLWEKTTDNFVQSHNILSATWKPSIHWSHRAALHYTYGHGYYKEFRPNNKAKKFGIVFIPTNTIIDPPYEPVVEKADFVRRKGLTQHTYGIVYNANYTDNHWDAIAGVNLQQFRGNHFGYLDYISNVGQNEGKIGILAPWKNGKYYDSDADKNDYSVYVKGTYHITGNWDAFADLQYRHVRYKTDGINDKFYENKDGSYSNQRMDIDKNYDFFNPKAGISFHQNGHHAYASAAYAGREPERNNFTDNGSYPAPKAEHLLDFELGYNYNGSNWHAGANFYYMDYKDQFVQTGAQSDIGENLTVNIDKSYRMGVELSADWSPLRWLTLAGNAALSENKIKDFDEVVETRDGNWKKKDPTTVHYDQSTLAFSPSAILNGFLNFHYAGFQAVWHTNFVSRQYIDNTENKDRSLPSYSQTNVKLNYTWNVAKKFAGLKEVVFGVNLNNIFDRHYASSAWAYSAIVGDKYPENNRYYQLGYIPMAGFTAMGNVTIKF</sequence>
<evidence type="ECO:0000256" key="5">
    <source>
        <dbReference type="ARBA" id="ARBA00022692"/>
    </source>
</evidence>
<evidence type="ECO:0000256" key="2">
    <source>
        <dbReference type="ARBA" id="ARBA00022448"/>
    </source>
</evidence>
<dbReference type="InterPro" id="IPR000531">
    <property type="entry name" value="Beta-barrel_TonB"/>
</dbReference>
<evidence type="ECO:0000313" key="18">
    <source>
        <dbReference type="Proteomes" id="UP000003160"/>
    </source>
</evidence>
<accession>D1Q0T5</accession>
<dbReference type="Proteomes" id="UP000003160">
    <property type="component" value="Unassembled WGS sequence"/>
</dbReference>
<evidence type="ECO:0000256" key="12">
    <source>
        <dbReference type="PROSITE-ProRule" id="PRU01360"/>
    </source>
</evidence>
<evidence type="ECO:0000256" key="9">
    <source>
        <dbReference type="ARBA" id="ARBA00023077"/>
    </source>
</evidence>
<keyword evidence="5 12" id="KW-0812">Transmembrane</keyword>
<protein>
    <submittedName>
        <fullName evidence="17">TonB-dependent receptor</fullName>
    </submittedName>
</protein>
<keyword evidence="7" id="KW-0408">Iron</keyword>
<keyword evidence="11 12" id="KW-0998">Cell outer membrane</keyword>
<feature type="domain" description="TonB-dependent receptor-like beta-barrel" evidence="15">
    <location>
        <begin position="276"/>
        <end position="752"/>
    </location>
</feature>
<feature type="signal peptide" evidence="14">
    <location>
        <begin position="1"/>
        <end position="22"/>
    </location>
</feature>
<feature type="domain" description="TonB-dependent receptor plug" evidence="16">
    <location>
        <begin position="46"/>
        <end position="156"/>
    </location>
</feature>
<evidence type="ECO:0000259" key="15">
    <source>
        <dbReference type="Pfam" id="PF00593"/>
    </source>
</evidence>
<dbReference type="Pfam" id="PF00593">
    <property type="entry name" value="TonB_dep_Rec_b-barrel"/>
    <property type="match status" value="1"/>
</dbReference>
<reference evidence="17 18" key="1">
    <citation type="submission" date="2009-10" db="EMBL/GenBank/DDBJ databases">
        <authorList>
            <person name="Qin X."/>
            <person name="Bachman B."/>
            <person name="Battles P."/>
            <person name="Bell A."/>
            <person name="Bess C."/>
            <person name="Bickham C."/>
            <person name="Chaboub L."/>
            <person name="Chen D."/>
            <person name="Coyle M."/>
            <person name="Deiros D.R."/>
            <person name="Dinh H."/>
            <person name="Forbes L."/>
            <person name="Fowler G."/>
            <person name="Francisco L."/>
            <person name="Fu Q."/>
            <person name="Gubbala S."/>
            <person name="Hale W."/>
            <person name="Han Y."/>
            <person name="Hemphill L."/>
            <person name="Highlander S.K."/>
            <person name="Hirani K."/>
            <person name="Hogues M."/>
            <person name="Jackson L."/>
            <person name="Jakkamsetti A."/>
            <person name="Javaid M."/>
            <person name="Jiang H."/>
            <person name="Korchina V."/>
            <person name="Kovar C."/>
            <person name="Lara F."/>
            <person name="Lee S."/>
            <person name="Mata R."/>
            <person name="Mathew T."/>
            <person name="Moen C."/>
            <person name="Morales K."/>
            <person name="Munidasa M."/>
            <person name="Nazareth L."/>
            <person name="Ngo R."/>
            <person name="Nguyen L."/>
            <person name="Okwuonu G."/>
            <person name="Ongeri F."/>
            <person name="Patil S."/>
            <person name="Petrosino J."/>
            <person name="Pham C."/>
            <person name="Pham P."/>
            <person name="Pu L.-L."/>
            <person name="Puazo M."/>
            <person name="Raj R."/>
            <person name="Reid J."/>
            <person name="Rouhana J."/>
            <person name="Saada N."/>
            <person name="Shang Y."/>
            <person name="Simmons D."/>
            <person name="Thornton R."/>
            <person name="Warren J."/>
            <person name="Weissenberger G."/>
            <person name="Zhang J."/>
            <person name="Zhang L."/>
            <person name="Zhou C."/>
            <person name="Zhu D."/>
            <person name="Muzny D."/>
            <person name="Worley K."/>
            <person name="Gibbs R."/>
        </authorList>
    </citation>
    <scope>NUCLEOTIDE SEQUENCE [LARGE SCALE GENOMIC DNA]</scope>
    <source>
        <strain evidence="17 18">DSM 17361</strain>
    </source>
</reference>
<keyword evidence="18" id="KW-1185">Reference proteome</keyword>
<dbReference type="RefSeq" id="WP_007175209.1">
    <property type="nucleotide sequence ID" value="NZ_GG704783.1"/>
</dbReference>
<evidence type="ECO:0000256" key="7">
    <source>
        <dbReference type="ARBA" id="ARBA00023004"/>
    </source>
</evidence>
<evidence type="ECO:0000256" key="13">
    <source>
        <dbReference type="RuleBase" id="RU003357"/>
    </source>
</evidence>
<feature type="chain" id="PRO_5003026862" evidence="14">
    <location>
        <begin position="23"/>
        <end position="799"/>
    </location>
</feature>
<evidence type="ECO:0000256" key="1">
    <source>
        <dbReference type="ARBA" id="ARBA00004571"/>
    </source>
</evidence>
<dbReference type="InterPro" id="IPR039426">
    <property type="entry name" value="TonB-dep_rcpt-like"/>
</dbReference>
<keyword evidence="17" id="KW-0675">Receptor</keyword>
<evidence type="ECO:0000259" key="16">
    <source>
        <dbReference type="Pfam" id="PF07715"/>
    </source>
</evidence>
<dbReference type="PANTHER" id="PTHR32552:SF68">
    <property type="entry name" value="FERRICHROME OUTER MEMBRANE TRANSPORTER_PHAGE RECEPTOR"/>
    <property type="match status" value="1"/>
</dbReference>
<evidence type="ECO:0000256" key="4">
    <source>
        <dbReference type="ARBA" id="ARBA00022496"/>
    </source>
</evidence>
<evidence type="ECO:0000256" key="8">
    <source>
        <dbReference type="ARBA" id="ARBA00023065"/>
    </source>
</evidence>
<dbReference type="GO" id="GO:0009279">
    <property type="term" value="C:cell outer membrane"/>
    <property type="evidence" value="ECO:0007669"/>
    <property type="project" value="UniProtKB-SubCell"/>
</dbReference>
<dbReference type="PROSITE" id="PS52016">
    <property type="entry name" value="TONB_DEPENDENT_REC_3"/>
    <property type="match status" value="1"/>
</dbReference>
<keyword evidence="3 12" id="KW-1134">Transmembrane beta strand</keyword>
<keyword evidence="2 12" id="KW-0813">Transport</keyword>
<proteinExistence type="inferred from homology"/>
<dbReference type="InterPro" id="IPR012910">
    <property type="entry name" value="Plug_dom"/>
</dbReference>
<evidence type="ECO:0000256" key="14">
    <source>
        <dbReference type="SAM" id="SignalP"/>
    </source>
</evidence>
<comment type="similarity">
    <text evidence="12 13">Belongs to the TonB-dependent receptor family.</text>
</comment>
<evidence type="ECO:0000313" key="17">
    <source>
        <dbReference type="EMBL" id="EFA42762.1"/>
    </source>
</evidence>
<dbReference type="SUPFAM" id="SSF56935">
    <property type="entry name" value="Porins"/>
    <property type="match status" value="1"/>
</dbReference>
<keyword evidence="10 12" id="KW-0472">Membrane</keyword>
<dbReference type="OrthoDB" id="9761152at2"/>
<dbReference type="InterPro" id="IPR036942">
    <property type="entry name" value="Beta-barrel_TonB_sf"/>
</dbReference>
<dbReference type="HOGENOM" id="CLU_378515_0_0_10"/>
<evidence type="ECO:0000256" key="6">
    <source>
        <dbReference type="ARBA" id="ARBA00022729"/>
    </source>
</evidence>
<dbReference type="GO" id="GO:0015344">
    <property type="term" value="F:siderophore uptake transmembrane transporter activity"/>
    <property type="evidence" value="ECO:0007669"/>
    <property type="project" value="TreeGrafter"/>
</dbReference>
<dbReference type="EMBL" id="ACKS01000112">
    <property type="protein sequence ID" value="EFA42762.1"/>
    <property type="molecule type" value="Genomic_DNA"/>
</dbReference>
<keyword evidence="9 13" id="KW-0798">TonB box</keyword>
<name>D1Q0T5_9BACT</name>
<dbReference type="Gene3D" id="2.170.130.10">
    <property type="entry name" value="TonB-dependent receptor, plug domain"/>
    <property type="match status" value="1"/>
</dbReference>
<dbReference type="Gene3D" id="2.40.170.20">
    <property type="entry name" value="TonB-dependent receptor, beta-barrel domain"/>
    <property type="match status" value="1"/>
</dbReference>
<keyword evidence="6 14" id="KW-0732">Signal</keyword>
<dbReference type="eggNOG" id="COG4772">
    <property type="taxonomic scope" value="Bacteria"/>
</dbReference>
<organism evidence="17 18">
    <name type="scientific">Hallella bergensis DSM 17361</name>
    <dbReference type="NCBI Taxonomy" id="585502"/>
    <lineage>
        <taxon>Bacteria</taxon>
        <taxon>Pseudomonadati</taxon>
        <taxon>Bacteroidota</taxon>
        <taxon>Bacteroidia</taxon>
        <taxon>Bacteroidales</taxon>
        <taxon>Prevotellaceae</taxon>
        <taxon>Hallella</taxon>
    </lineage>
</organism>
<gene>
    <name evidence="17" type="ORF">HMPREF0645_2820</name>
</gene>
<comment type="caution">
    <text evidence="17">The sequence shown here is derived from an EMBL/GenBank/DDBJ whole genome shotgun (WGS) entry which is preliminary data.</text>
</comment>